<dbReference type="EMBL" id="SHNP01000001">
    <property type="protein sequence ID" value="MCX2972291.1"/>
    <property type="molecule type" value="Genomic_DNA"/>
</dbReference>
<feature type="domain" description="Rhodanese" evidence="3">
    <location>
        <begin position="14"/>
        <end position="133"/>
    </location>
</feature>
<keyword evidence="2" id="KW-0677">Repeat</keyword>
<dbReference type="Proteomes" id="UP001143307">
    <property type="component" value="Unassembled WGS sequence"/>
</dbReference>
<proteinExistence type="predicted"/>
<comment type="caution">
    <text evidence="4">The sequence shown here is derived from an EMBL/GenBank/DDBJ whole genome shotgun (WGS) entry which is preliminary data.</text>
</comment>
<evidence type="ECO:0000313" key="4">
    <source>
        <dbReference type="EMBL" id="MCX2972291.1"/>
    </source>
</evidence>
<reference evidence="4" key="1">
    <citation type="submission" date="2019-02" db="EMBL/GenBank/DDBJ databases">
        <authorList>
            <person name="Li S.-H."/>
        </authorList>
    </citation>
    <scope>NUCLEOTIDE SEQUENCE</scope>
    <source>
        <strain evidence="4">IMCC8485</strain>
    </source>
</reference>
<feature type="domain" description="Rhodanese" evidence="3">
    <location>
        <begin position="161"/>
        <end position="264"/>
    </location>
</feature>
<evidence type="ECO:0000256" key="1">
    <source>
        <dbReference type="ARBA" id="ARBA00022679"/>
    </source>
</evidence>
<dbReference type="InterPro" id="IPR045078">
    <property type="entry name" value="TST/MPST-like"/>
</dbReference>
<gene>
    <name evidence="4" type="ORF">EYC87_01655</name>
</gene>
<dbReference type="CDD" id="cd01449">
    <property type="entry name" value="TST_Repeat_2"/>
    <property type="match status" value="1"/>
</dbReference>
<sequence>MRDDLLIEADDLLAERDAVIVDCRFSLADPLEGSRLYQTGHIPGAHYLDLNQDLSSPVQQQGGRHPLPDPLLLAERLAVCGIGPTTSVIAYDDTRLAYASRLWWLMRSLGYCQPKLLNGGYRAWLEAGGVPAVGEIAVSKVATGGVSLTGFCDIDGLRALQSEGCTLVDSREERRYRGLEEPIDPVAGHIPGAVNHPWQSVTDQQGRVLSEQELRVHWGESLKAESLVIYCGSGVTACVNLFSLALLGRDDPVLYAGSWSDWCSRL</sequence>
<dbReference type="InterPro" id="IPR001763">
    <property type="entry name" value="Rhodanese-like_dom"/>
</dbReference>
<dbReference type="SUPFAM" id="SSF52821">
    <property type="entry name" value="Rhodanese/Cell cycle control phosphatase"/>
    <property type="match status" value="2"/>
</dbReference>
<dbReference type="CDD" id="cd01448">
    <property type="entry name" value="TST_Repeat_1"/>
    <property type="match status" value="1"/>
</dbReference>
<dbReference type="Pfam" id="PF00581">
    <property type="entry name" value="Rhodanese"/>
    <property type="match status" value="2"/>
</dbReference>
<accession>A0ABT3SQL8</accession>
<keyword evidence="5" id="KW-1185">Reference proteome</keyword>
<dbReference type="Gene3D" id="3.40.250.10">
    <property type="entry name" value="Rhodanese-like domain"/>
    <property type="match status" value="2"/>
</dbReference>
<keyword evidence="1" id="KW-0808">Transferase</keyword>
<dbReference type="SMART" id="SM00450">
    <property type="entry name" value="RHOD"/>
    <property type="match status" value="2"/>
</dbReference>
<dbReference type="InterPro" id="IPR036873">
    <property type="entry name" value="Rhodanese-like_dom_sf"/>
</dbReference>
<dbReference type="PROSITE" id="PS50206">
    <property type="entry name" value="RHODANESE_3"/>
    <property type="match status" value="2"/>
</dbReference>
<dbReference type="PROSITE" id="PS00380">
    <property type="entry name" value="RHODANESE_1"/>
    <property type="match status" value="1"/>
</dbReference>
<dbReference type="PANTHER" id="PTHR11364">
    <property type="entry name" value="THIOSULFATE SULFERTANSFERASE"/>
    <property type="match status" value="1"/>
</dbReference>
<organism evidence="4 5">
    <name type="scientific">Candidatus Seongchinamella marina</name>
    <dbReference type="NCBI Taxonomy" id="2518990"/>
    <lineage>
        <taxon>Bacteria</taxon>
        <taxon>Pseudomonadati</taxon>
        <taxon>Pseudomonadota</taxon>
        <taxon>Gammaproteobacteria</taxon>
        <taxon>Cellvibrionales</taxon>
        <taxon>Halieaceae</taxon>
        <taxon>Seongchinamella</taxon>
    </lineage>
</organism>
<evidence type="ECO:0000256" key="2">
    <source>
        <dbReference type="ARBA" id="ARBA00022737"/>
    </source>
</evidence>
<protein>
    <submittedName>
        <fullName evidence="4">Sulfurtransferase</fullName>
    </submittedName>
</protein>
<name>A0ABT3SQL8_9GAMM</name>
<dbReference type="InterPro" id="IPR001307">
    <property type="entry name" value="Thiosulphate_STrfase_CS"/>
</dbReference>
<evidence type="ECO:0000313" key="5">
    <source>
        <dbReference type="Proteomes" id="UP001143307"/>
    </source>
</evidence>
<evidence type="ECO:0000259" key="3">
    <source>
        <dbReference type="PROSITE" id="PS50206"/>
    </source>
</evidence>
<dbReference type="PANTHER" id="PTHR11364:SF27">
    <property type="entry name" value="SULFURTRANSFERASE"/>
    <property type="match status" value="1"/>
</dbReference>